<feature type="compositionally biased region" description="Polar residues" evidence="1">
    <location>
        <begin position="198"/>
        <end position="212"/>
    </location>
</feature>
<protein>
    <submittedName>
        <fullName evidence="2">Uncharacterized protein</fullName>
    </submittedName>
</protein>
<evidence type="ECO:0000313" key="2">
    <source>
        <dbReference type="EMBL" id="KAK0576918.1"/>
    </source>
</evidence>
<name>A0AA39RN37_ACESA</name>
<accession>A0AA39RN37</accession>
<sequence length="311" mass="33572">MKASGPLRKHYSRDLRGPPSQTNHSSISISTAGTSGQVTKPTTVLTDMHVREKTETETEKVLIEDIAMTKAPKFVASMNSLNSTSINDSSFAINAINAINKETTTAINEGKQVVDAGNCSLLMVNNTDGTESGISPSNEKTNEIKGIDEVVTQEEKNIQPVMSKGPIDFRRPTSADSFLLQPNSICTNKVGRSDHPDPQSNPLKFNNRNIAGNRSGKDNLEVEEPNQKVRKVIVNSESTNHGVAVKHYSEENIDLESSHVEGNDVVSVGNFEEAVGFEPNTVGMVTQNGVLAKVEAKNVSASRSLPARSTQ</sequence>
<keyword evidence="3" id="KW-1185">Reference proteome</keyword>
<feature type="region of interest" description="Disordered" evidence="1">
    <location>
        <begin position="191"/>
        <end position="219"/>
    </location>
</feature>
<organism evidence="2 3">
    <name type="scientific">Acer saccharum</name>
    <name type="common">Sugar maple</name>
    <dbReference type="NCBI Taxonomy" id="4024"/>
    <lineage>
        <taxon>Eukaryota</taxon>
        <taxon>Viridiplantae</taxon>
        <taxon>Streptophyta</taxon>
        <taxon>Embryophyta</taxon>
        <taxon>Tracheophyta</taxon>
        <taxon>Spermatophyta</taxon>
        <taxon>Magnoliopsida</taxon>
        <taxon>eudicotyledons</taxon>
        <taxon>Gunneridae</taxon>
        <taxon>Pentapetalae</taxon>
        <taxon>rosids</taxon>
        <taxon>malvids</taxon>
        <taxon>Sapindales</taxon>
        <taxon>Sapindaceae</taxon>
        <taxon>Hippocastanoideae</taxon>
        <taxon>Acereae</taxon>
        <taxon>Acer</taxon>
    </lineage>
</organism>
<feature type="region of interest" description="Disordered" evidence="1">
    <location>
        <begin position="1"/>
        <end position="43"/>
    </location>
</feature>
<gene>
    <name evidence="2" type="ORF">LWI29_025364</name>
</gene>
<dbReference type="Proteomes" id="UP001168877">
    <property type="component" value="Unassembled WGS sequence"/>
</dbReference>
<dbReference type="AlphaFoldDB" id="A0AA39RN37"/>
<evidence type="ECO:0000313" key="3">
    <source>
        <dbReference type="Proteomes" id="UP001168877"/>
    </source>
</evidence>
<reference evidence="2" key="1">
    <citation type="journal article" date="2022" name="Plant J.">
        <title>Strategies of tolerance reflected in two North American maple genomes.</title>
        <authorList>
            <person name="McEvoy S.L."/>
            <person name="Sezen U.U."/>
            <person name="Trouern-Trend A."/>
            <person name="McMahon S.M."/>
            <person name="Schaberg P.G."/>
            <person name="Yang J."/>
            <person name="Wegrzyn J.L."/>
            <person name="Swenson N.G."/>
        </authorList>
    </citation>
    <scope>NUCLEOTIDE SEQUENCE</scope>
    <source>
        <strain evidence="2">NS2018</strain>
    </source>
</reference>
<reference evidence="2" key="2">
    <citation type="submission" date="2023-06" db="EMBL/GenBank/DDBJ databases">
        <authorList>
            <person name="Swenson N.G."/>
            <person name="Wegrzyn J.L."/>
            <person name="Mcevoy S.L."/>
        </authorList>
    </citation>
    <scope>NUCLEOTIDE SEQUENCE</scope>
    <source>
        <strain evidence="2">NS2018</strain>
        <tissue evidence="2">Leaf</tissue>
    </source>
</reference>
<feature type="compositionally biased region" description="Low complexity" evidence="1">
    <location>
        <begin position="25"/>
        <end position="36"/>
    </location>
</feature>
<dbReference type="EMBL" id="JAUESC010000386">
    <property type="protein sequence ID" value="KAK0576918.1"/>
    <property type="molecule type" value="Genomic_DNA"/>
</dbReference>
<comment type="caution">
    <text evidence="2">The sequence shown here is derived from an EMBL/GenBank/DDBJ whole genome shotgun (WGS) entry which is preliminary data.</text>
</comment>
<evidence type="ECO:0000256" key="1">
    <source>
        <dbReference type="SAM" id="MobiDB-lite"/>
    </source>
</evidence>
<proteinExistence type="predicted"/>